<evidence type="ECO:0000313" key="3">
    <source>
        <dbReference type="EMBL" id="MBV6546710.1"/>
    </source>
</evidence>
<evidence type="ECO:0000259" key="1">
    <source>
        <dbReference type="PROSITE" id="PS51186"/>
    </source>
</evidence>
<dbReference type="RefSeq" id="WP_157403689.1">
    <property type="nucleotide sequence ID" value="NZ_JABULY010000003.1"/>
</dbReference>
<dbReference type="EMBL" id="JABULY010000003">
    <property type="protein sequence ID" value="MBV6531911.1"/>
    <property type="molecule type" value="Genomic_DNA"/>
</dbReference>
<accession>A0A949T518</accession>
<dbReference type="OrthoDB" id="9784707at2"/>
<dbReference type="GO" id="GO:0008999">
    <property type="term" value="F:protein-N-terminal-alanine acetyltransferase activity"/>
    <property type="evidence" value="ECO:0007669"/>
    <property type="project" value="TreeGrafter"/>
</dbReference>
<dbReference type="GO" id="GO:1990189">
    <property type="term" value="F:protein N-terminal-serine acetyltransferase activity"/>
    <property type="evidence" value="ECO:0007669"/>
    <property type="project" value="TreeGrafter"/>
</dbReference>
<reference evidence="3 5" key="1">
    <citation type="journal article" date="2021" name="Mol. Ecol.">
        <title>Polar bear-adapted Ursidibacter maritimus are remarkably conserved after generations in captivity.</title>
        <authorList>
            <person name="Espinosa-Gongora C."/>
            <person name="Hansen M.J."/>
            <person name="Bertelsen M.F."/>
            <person name="Bojesen A.M."/>
        </authorList>
    </citation>
    <scope>NUCLEOTIDE SEQUENCE</scope>
    <source>
        <strain evidence="3">Pb43105x</strain>
        <strain evidence="2 5">Pb43106</strain>
    </source>
</reference>
<name>A0A949T518_9PAST</name>
<dbReference type="CDD" id="cd04301">
    <property type="entry name" value="NAT_SF"/>
    <property type="match status" value="1"/>
</dbReference>
<comment type="caution">
    <text evidence="3">The sequence shown here is derived from an EMBL/GenBank/DDBJ whole genome shotgun (WGS) entry which is preliminary data.</text>
</comment>
<dbReference type="InterPro" id="IPR016181">
    <property type="entry name" value="Acyl_CoA_acyltransferase"/>
</dbReference>
<dbReference type="Proteomes" id="UP000732858">
    <property type="component" value="Unassembled WGS sequence"/>
</dbReference>
<gene>
    <name evidence="2" type="ORF">HT657_07155</name>
    <name evidence="3" type="ORF">HT672_05330</name>
</gene>
<dbReference type="GeneID" id="65549627"/>
<dbReference type="PANTHER" id="PTHR43441">
    <property type="entry name" value="RIBOSOMAL-PROTEIN-SERINE ACETYLTRANSFERASE"/>
    <property type="match status" value="1"/>
</dbReference>
<sequence>MMYKLPQQIVINNEIVLEKINDRHSEAIFTQIDRHRDYLSQFVHWTRFTHKLEDSQNFVKLCETEAESGESFVWAICWQGKAVGTISFNKPIDWKNRTAHIGYWLSPEMQGQGIVTQAVNAIINATQDQFTHYILRCALHNSRSNAVAQRCGFVFVEVQENAEKIGDNLYSQNVYQKAI</sequence>
<proteinExistence type="predicted"/>
<feature type="domain" description="N-acetyltransferase" evidence="1">
    <location>
        <begin position="27"/>
        <end position="175"/>
    </location>
</feature>
<keyword evidence="5" id="KW-1185">Reference proteome</keyword>
<dbReference type="Gene3D" id="3.40.630.30">
    <property type="match status" value="1"/>
</dbReference>
<evidence type="ECO:0000313" key="2">
    <source>
        <dbReference type="EMBL" id="MBV6531911.1"/>
    </source>
</evidence>
<organism evidence="3 4">
    <name type="scientific">Ursidibacter maritimus</name>
    <dbReference type="NCBI Taxonomy" id="1331689"/>
    <lineage>
        <taxon>Bacteria</taxon>
        <taxon>Pseudomonadati</taxon>
        <taxon>Pseudomonadota</taxon>
        <taxon>Gammaproteobacteria</taxon>
        <taxon>Pasteurellales</taxon>
        <taxon>Pasteurellaceae</taxon>
        <taxon>Ursidibacter</taxon>
    </lineage>
</organism>
<dbReference type="PROSITE" id="PS51186">
    <property type="entry name" value="GNAT"/>
    <property type="match status" value="1"/>
</dbReference>
<evidence type="ECO:0000313" key="4">
    <source>
        <dbReference type="Proteomes" id="UP000732858"/>
    </source>
</evidence>
<dbReference type="Proteomes" id="UP001196379">
    <property type="component" value="Unassembled WGS sequence"/>
</dbReference>
<dbReference type="EMBL" id="JABUMC010000009">
    <property type="protein sequence ID" value="MBV6546710.1"/>
    <property type="molecule type" value="Genomic_DNA"/>
</dbReference>
<dbReference type="Pfam" id="PF13302">
    <property type="entry name" value="Acetyltransf_3"/>
    <property type="match status" value="1"/>
</dbReference>
<dbReference type="InterPro" id="IPR051908">
    <property type="entry name" value="Ribosomal_N-acetyltransferase"/>
</dbReference>
<dbReference type="PANTHER" id="PTHR43441:SF11">
    <property type="entry name" value="RIBOSOMAL-PROTEIN-SERINE ACETYLTRANSFERASE"/>
    <property type="match status" value="1"/>
</dbReference>
<protein>
    <submittedName>
        <fullName evidence="3">GNAT family N-acetyltransferase</fullName>
    </submittedName>
</protein>
<evidence type="ECO:0000313" key="5">
    <source>
        <dbReference type="Proteomes" id="UP001196379"/>
    </source>
</evidence>
<dbReference type="InterPro" id="IPR000182">
    <property type="entry name" value="GNAT_dom"/>
</dbReference>
<dbReference type="GO" id="GO:0005737">
    <property type="term" value="C:cytoplasm"/>
    <property type="evidence" value="ECO:0007669"/>
    <property type="project" value="TreeGrafter"/>
</dbReference>
<dbReference type="SUPFAM" id="SSF55729">
    <property type="entry name" value="Acyl-CoA N-acyltransferases (Nat)"/>
    <property type="match status" value="1"/>
</dbReference>
<dbReference type="AlphaFoldDB" id="A0A949T518"/>